<accession>A0AC34QSZ8</accession>
<name>A0AC34QSZ8_9BILA</name>
<dbReference type="WBParaSite" id="JU765_v2.g19189.t1">
    <property type="protein sequence ID" value="JU765_v2.g19189.t1"/>
    <property type="gene ID" value="JU765_v2.g19189"/>
</dbReference>
<protein>
    <submittedName>
        <fullName evidence="2">Uncharacterized protein</fullName>
    </submittedName>
</protein>
<evidence type="ECO:0000313" key="1">
    <source>
        <dbReference type="Proteomes" id="UP000887576"/>
    </source>
</evidence>
<sequence length="1128" mass="125977">MTGHLAHARDEPFLSEPNPQPYYVREGEPGPLLNCKFDQKYIKQGQYERDWTRIVNGVPKLLARDDVVFSKDDYKLVIDESSGDYSLQIKKVQFDRDNGQFFCRLLDQTTGNQINSKPATIWVVVPPNDPVITSQPTDAVKEDDLVKIQCESTGGNPPPQFSWVFNNDTAVPSSWYQNKVEAVPRATSISILQWRVNSRENNAYLTCKIWNQAMRDGEFKIVETSRLNVQFSPRVRAGPIAVYNAEEGEPVNLSCEAEGNPMPTKFEWIHTSTGEAKEGPHWNFTAKKNSGGEYRCTAHNAVGSGNSKISVNVFYGPEVSLPKVMNPAEGDSFALDCNSKSNPAPTDPVIWQGPNGFTHIGARLVIDNIQRTYTGNYTCIVKNSFSLYSTGVVEHRSGSATTFLDVKRRPGAAIISTLKQFVNVGDSFTLHCSSDDLGSPAAKFKWATPRTNGDFSQHFNYNRQTLTVDQATLADNGLYRCMPYNEIGDGEATVIKIVVVDPAKITIFDSTKLFKSGDVDTFIECVATGYPQPKMRWLKDGLSINEAANPHWIINNKPSQNSCDNGEYCPWVMVSTVRFAGKIQWNDKGNYTCIAENGNNENLEQESMILNVVHEPHILNKLYPTEALAASDLDSTAILSCLISARPQPRIVWTRNGENVTNSEKYSIQTSQLYDRIDEYESVLEIKDVGPGDMGGYRCQAMNGLKSIGDLMITLQPKSAPRIPKNVELYESGATWITVSWKPGFDGGDYQFFELEYRVTKGGSGKFEKSSPTIFVLDDRNASTVSVFEKSSNNEIEKVDLLIHNLTMLTPMNMYYYRIRSRNAYGYSEWTPLASAMTSDAKEDKTMEAPVSLVYSSNDQKLIFEPTKLYNDTCLLLYIGERTPSDPTTTNLWRSVGCFPTDQPVQNVEASEHYKARFCRRYELSVCSPSIEILVAGNMSSQWAYTIGAPIAIIVIFIVLGLAIIFLCCRMRMPQRREKIKRNLNRVIGTAERPDVNASIQDRKNTIVHGSQNDSGVFTLGSQQNNAQISSGHAEESMAEGWPASSDEHLNCNNEQAYADDCNNKFIECQPQHFIANGSYQPYFDDYTQSNQETGIQIISSSDEQTDGSDTASTSAGGSRRVMREIIV</sequence>
<dbReference type="Proteomes" id="UP000887576">
    <property type="component" value="Unplaced"/>
</dbReference>
<proteinExistence type="predicted"/>
<organism evidence="1 2">
    <name type="scientific">Panagrolaimus sp. JU765</name>
    <dbReference type="NCBI Taxonomy" id="591449"/>
    <lineage>
        <taxon>Eukaryota</taxon>
        <taxon>Metazoa</taxon>
        <taxon>Ecdysozoa</taxon>
        <taxon>Nematoda</taxon>
        <taxon>Chromadorea</taxon>
        <taxon>Rhabditida</taxon>
        <taxon>Tylenchina</taxon>
        <taxon>Panagrolaimomorpha</taxon>
        <taxon>Panagrolaimoidea</taxon>
        <taxon>Panagrolaimidae</taxon>
        <taxon>Panagrolaimus</taxon>
    </lineage>
</organism>
<evidence type="ECO:0000313" key="2">
    <source>
        <dbReference type="WBParaSite" id="JU765_v2.g19189.t1"/>
    </source>
</evidence>
<reference evidence="2" key="1">
    <citation type="submission" date="2022-11" db="UniProtKB">
        <authorList>
            <consortium name="WormBaseParasite"/>
        </authorList>
    </citation>
    <scope>IDENTIFICATION</scope>
</reference>